<dbReference type="EMBL" id="CP063414">
    <property type="protein sequence ID" value="UOE76061.1"/>
    <property type="molecule type" value="Genomic_DNA"/>
</dbReference>
<keyword evidence="2" id="KW-0808">Transferase</keyword>
<dbReference type="RefSeq" id="WP_125009174.1">
    <property type="nucleotide sequence ID" value="NZ_BHZK01000001.1"/>
</dbReference>
<dbReference type="Pfam" id="PF05050">
    <property type="entry name" value="Methyltransf_21"/>
    <property type="match status" value="1"/>
</dbReference>
<dbReference type="SUPFAM" id="SSF53335">
    <property type="entry name" value="S-adenosyl-L-methionine-dependent methyltransferases"/>
    <property type="match status" value="1"/>
</dbReference>
<keyword evidence="2" id="KW-0489">Methyltransferase</keyword>
<sequence length="369" mass="43124">MNLSISDLEKSVPFDSKINHLNQEIIIFGASEGGRIAKKYLEEKGKKIILFCDNDENKWGKFIDDIPIISPMELRNLRIKSFLIGIASKWYKEIMEQLDEMGLQNYFYIPVDIIKLDAERSYNVLNEIMDNKNKIEEVYSMLSDENSKKIFLNMLLHRITGDFNIIKTSEYRQYLHPLISSKKYKYIIDCGAFEGDTITLFFNFLAKSESLIYGFEPSPAVFRKLEKYIKKFYQNDNIIIEKMGVWSDNTELYFSNSNEKGADKIENNGNISIKVISLDKYFSSIPLYNPTFIKMDIEGAELQALKGSKRIISEYNPYLAICIYHDITHFWEVPLLIKEFNANYEFYVGHHSEFDVNETVLYAIPIEKK</sequence>
<protein>
    <submittedName>
        <fullName evidence="2">FkbM family methyltransferase</fullName>
    </submittedName>
</protein>
<dbReference type="Gene3D" id="3.40.50.720">
    <property type="entry name" value="NAD(P)-binding Rossmann-like Domain"/>
    <property type="match status" value="1"/>
</dbReference>
<dbReference type="AlphaFoldDB" id="A0AB38QW60"/>
<evidence type="ECO:0000259" key="1">
    <source>
        <dbReference type="Pfam" id="PF05050"/>
    </source>
</evidence>
<gene>
    <name evidence="2" type="ORF">IMI45_17620</name>
</gene>
<name>A0AB38QW60_PARTM</name>
<dbReference type="Proteomes" id="UP001058458">
    <property type="component" value="Chromosome"/>
</dbReference>
<proteinExistence type="predicted"/>
<organism evidence="2 3">
    <name type="scientific">Parageobacillus thermoglucosidasius</name>
    <name type="common">Geobacillus thermoglucosidasius</name>
    <dbReference type="NCBI Taxonomy" id="1426"/>
    <lineage>
        <taxon>Bacteria</taxon>
        <taxon>Bacillati</taxon>
        <taxon>Bacillota</taxon>
        <taxon>Bacilli</taxon>
        <taxon>Bacillales</taxon>
        <taxon>Anoxybacillaceae</taxon>
        <taxon>Parageobacillus</taxon>
    </lineage>
</organism>
<evidence type="ECO:0000313" key="3">
    <source>
        <dbReference type="Proteomes" id="UP001058458"/>
    </source>
</evidence>
<reference evidence="2" key="1">
    <citation type="submission" date="2020-10" db="EMBL/GenBank/DDBJ databases">
        <authorList>
            <person name="Delgado J.A."/>
            <person name="Gonzalez J.M."/>
        </authorList>
    </citation>
    <scope>NUCLEOTIDE SEQUENCE</scope>
    <source>
        <strain evidence="2">23.6</strain>
    </source>
</reference>
<evidence type="ECO:0000313" key="2">
    <source>
        <dbReference type="EMBL" id="UOE76061.1"/>
    </source>
</evidence>
<feature type="domain" description="Methyltransferase FkbM" evidence="1">
    <location>
        <begin position="189"/>
        <end position="330"/>
    </location>
</feature>
<accession>A0AB38QW60</accession>
<dbReference type="InterPro" id="IPR006342">
    <property type="entry name" value="FkbM_mtfrase"/>
</dbReference>
<dbReference type="GO" id="GO:0032259">
    <property type="term" value="P:methylation"/>
    <property type="evidence" value="ECO:0007669"/>
    <property type="project" value="UniProtKB-KW"/>
</dbReference>
<dbReference type="Gene3D" id="3.40.50.150">
    <property type="entry name" value="Vaccinia Virus protein VP39"/>
    <property type="match status" value="1"/>
</dbReference>
<dbReference type="NCBIfam" id="TIGR01444">
    <property type="entry name" value="fkbM_fam"/>
    <property type="match status" value="1"/>
</dbReference>
<dbReference type="InterPro" id="IPR029063">
    <property type="entry name" value="SAM-dependent_MTases_sf"/>
</dbReference>
<dbReference type="GO" id="GO:0008168">
    <property type="term" value="F:methyltransferase activity"/>
    <property type="evidence" value="ECO:0007669"/>
    <property type="project" value="UniProtKB-KW"/>
</dbReference>